<evidence type="ECO:0000313" key="1">
    <source>
        <dbReference type="EMBL" id="CAK5008754.1"/>
    </source>
</evidence>
<accession>A0ACB0XMG3</accession>
<reference evidence="1" key="1">
    <citation type="submission" date="2023-11" db="EMBL/GenBank/DDBJ databases">
        <authorList>
            <person name="Poullet M."/>
        </authorList>
    </citation>
    <scope>NUCLEOTIDE SEQUENCE</scope>
    <source>
        <strain evidence="1">E1834</strain>
    </source>
</reference>
<sequence>MSASTTKTTEDNFRYVQKAAKSIDDIEKRFVFVYRQILTFEECMEEGPKKNQTVKMLVTWALNEFGGGYKSDKRMLDLWKLMGKYSNTIGMDGVLENVHRLGFFKNVPDFYIMWADHLGAKENKEHFDKMIQICEENCNLSSCETRELFSPLIKKYFPDDCYEEENKTIDFIKMLADDSDNVRPELTLFQKFDYEKSVSSSSSLLPQQPPPSPVVETSAPAVAVKPLDVLKDITTITKEVLPPPVQVKQLKVLDNIPVVTKELLPPPSPVKPFNFLEDSPDATKEILHPSPPPTISNTPGRKFLDKNIEMSYQDNLQKVLKF</sequence>
<name>A0ACB0XMG3_MELEN</name>
<gene>
    <name evidence="1" type="ORF">MENTE1834_LOCUS1143</name>
</gene>
<organism evidence="1 2">
    <name type="scientific">Meloidogyne enterolobii</name>
    <name type="common">Root-knot nematode worm</name>
    <name type="synonym">Meloidogyne mayaguensis</name>
    <dbReference type="NCBI Taxonomy" id="390850"/>
    <lineage>
        <taxon>Eukaryota</taxon>
        <taxon>Metazoa</taxon>
        <taxon>Ecdysozoa</taxon>
        <taxon>Nematoda</taxon>
        <taxon>Chromadorea</taxon>
        <taxon>Rhabditida</taxon>
        <taxon>Tylenchina</taxon>
        <taxon>Tylenchomorpha</taxon>
        <taxon>Tylenchoidea</taxon>
        <taxon>Meloidogynidae</taxon>
        <taxon>Meloidogyninae</taxon>
        <taxon>Meloidogyne</taxon>
    </lineage>
</organism>
<evidence type="ECO:0000313" key="2">
    <source>
        <dbReference type="Proteomes" id="UP001497535"/>
    </source>
</evidence>
<dbReference type="Proteomes" id="UP001497535">
    <property type="component" value="Unassembled WGS sequence"/>
</dbReference>
<keyword evidence="2" id="KW-1185">Reference proteome</keyword>
<dbReference type="EMBL" id="CAVMJV010000001">
    <property type="protein sequence ID" value="CAK5008754.1"/>
    <property type="molecule type" value="Genomic_DNA"/>
</dbReference>
<proteinExistence type="predicted"/>
<protein>
    <submittedName>
        <fullName evidence="1">Uncharacterized protein</fullName>
    </submittedName>
</protein>
<comment type="caution">
    <text evidence="1">The sequence shown here is derived from an EMBL/GenBank/DDBJ whole genome shotgun (WGS) entry which is preliminary data.</text>
</comment>